<name>A0A0V1A3W9_9BILA</name>
<dbReference type="AlphaFoldDB" id="A0A0V1A3W9"/>
<gene>
    <name evidence="1" type="ORF">T12_13946</name>
</gene>
<sequence length="60" mass="6576">MASGNVECSLRNAVAKPSVFVQNDPVDAKPKECCNIVGQLLFLQKFPLQPNRSIMQGSKQ</sequence>
<evidence type="ECO:0000313" key="2">
    <source>
        <dbReference type="Proteomes" id="UP000054783"/>
    </source>
</evidence>
<keyword evidence="2" id="KW-1185">Reference proteome</keyword>
<dbReference type="Proteomes" id="UP000054783">
    <property type="component" value="Unassembled WGS sequence"/>
</dbReference>
<evidence type="ECO:0000313" key="1">
    <source>
        <dbReference type="EMBL" id="KRY19457.1"/>
    </source>
</evidence>
<protein>
    <submittedName>
        <fullName evidence="1">Uncharacterized protein</fullName>
    </submittedName>
</protein>
<organism evidence="1 2">
    <name type="scientific">Trichinella patagoniensis</name>
    <dbReference type="NCBI Taxonomy" id="990121"/>
    <lineage>
        <taxon>Eukaryota</taxon>
        <taxon>Metazoa</taxon>
        <taxon>Ecdysozoa</taxon>
        <taxon>Nematoda</taxon>
        <taxon>Enoplea</taxon>
        <taxon>Dorylaimia</taxon>
        <taxon>Trichinellida</taxon>
        <taxon>Trichinellidae</taxon>
        <taxon>Trichinella</taxon>
    </lineage>
</organism>
<reference evidence="1 2" key="1">
    <citation type="submission" date="2015-01" db="EMBL/GenBank/DDBJ databases">
        <title>Evolution of Trichinella species and genotypes.</title>
        <authorList>
            <person name="Korhonen P.K."/>
            <person name="Edoardo P."/>
            <person name="Giuseppe L.R."/>
            <person name="Gasser R.B."/>
        </authorList>
    </citation>
    <scope>NUCLEOTIDE SEQUENCE [LARGE SCALE GENOMIC DNA]</scope>
    <source>
        <strain evidence="1">ISS2496</strain>
    </source>
</reference>
<proteinExistence type="predicted"/>
<comment type="caution">
    <text evidence="1">The sequence shown here is derived from an EMBL/GenBank/DDBJ whole genome shotgun (WGS) entry which is preliminary data.</text>
</comment>
<accession>A0A0V1A3W9</accession>
<dbReference type="EMBL" id="JYDQ01000035">
    <property type="protein sequence ID" value="KRY19457.1"/>
    <property type="molecule type" value="Genomic_DNA"/>
</dbReference>